<comment type="caution">
    <text evidence="6">The sequence shown here is derived from an EMBL/GenBank/DDBJ whole genome shotgun (WGS) entry which is preliminary data.</text>
</comment>
<dbReference type="Gene3D" id="3.30.70.870">
    <property type="entry name" value="Elongation Factor G (Translational Gtpase), domain 3"/>
    <property type="match status" value="1"/>
</dbReference>
<dbReference type="EMBL" id="BARU01037856">
    <property type="protein sequence ID" value="GAH78308.1"/>
    <property type="molecule type" value="Genomic_DNA"/>
</dbReference>
<evidence type="ECO:0000256" key="3">
    <source>
        <dbReference type="ARBA" id="ARBA00022917"/>
    </source>
</evidence>
<gene>
    <name evidence="6" type="ORF">S03H2_58919</name>
</gene>
<dbReference type="AlphaFoldDB" id="X1K898"/>
<evidence type="ECO:0000256" key="2">
    <source>
        <dbReference type="ARBA" id="ARBA00022768"/>
    </source>
</evidence>
<evidence type="ECO:0000256" key="4">
    <source>
        <dbReference type="ARBA" id="ARBA00023134"/>
    </source>
</evidence>
<dbReference type="InterPro" id="IPR009022">
    <property type="entry name" value="EFG_III"/>
</dbReference>
<dbReference type="SUPFAM" id="SSF50447">
    <property type="entry name" value="Translation proteins"/>
    <property type="match status" value="1"/>
</dbReference>
<dbReference type="Pfam" id="PF14492">
    <property type="entry name" value="EFG_III"/>
    <property type="match status" value="1"/>
</dbReference>
<evidence type="ECO:0000313" key="6">
    <source>
        <dbReference type="EMBL" id="GAH78308.1"/>
    </source>
</evidence>
<dbReference type="GO" id="GO:0005525">
    <property type="term" value="F:GTP binding"/>
    <property type="evidence" value="ECO:0007669"/>
    <property type="project" value="UniProtKB-KW"/>
</dbReference>
<keyword evidence="3" id="KW-0648">Protein biosynthesis</keyword>
<accession>X1K898</accession>
<dbReference type="GO" id="GO:0003746">
    <property type="term" value="F:translation elongation factor activity"/>
    <property type="evidence" value="ECO:0007669"/>
    <property type="project" value="UniProtKB-KW"/>
</dbReference>
<keyword evidence="4" id="KW-0342">GTP-binding</keyword>
<dbReference type="InterPro" id="IPR035647">
    <property type="entry name" value="EFG_III/V"/>
</dbReference>
<feature type="domain" description="Elongation Factor G" evidence="5">
    <location>
        <begin position="41"/>
        <end position="115"/>
    </location>
</feature>
<organism evidence="6">
    <name type="scientific">marine sediment metagenome</name>
    <dbReference type="NCBI Taxonomy" id="412755"/>
    <lineage>
        <taxon>unclassified sequences</taxon>
        <taxon>metagenomes</taxon>
        <taxon>ecological metagenomes</taxon>
    </lineage>
</organism>
<dbReference type="PANTHER" id="PTHR43261">
    <property type="entry name" value="TRANSLATION ELONGATION FACTOR G-RELATED"/>
    <property type="match status" value="1"/>
</dbReference>
<dbReference type="GO" id="GO:0032790">
    <property type="term" value="P:ribosome disassembly"/>
    <property type="evidence" value="ECO:0007669"/>
    <property type="project" value="TreeGrafter"/>
</dbReference>
<proteinExistence type="predicted"/>
<reference evidence="6" key="1">
    <citation type="journal article" date="2014" name="Front. Microbiol.">
        <title>High frequency of phylogenetically diverse reductive dehalogenase-homologous genes in deep subseafloor sedimentary metagenomes.</title>
        <authorList>
            <person name="Kawai M."/>
            <person name="Futagami T."/>
            <person name="Toyoda A."/>
            <person name="Takaki Y."/>
            <person name="Nishi S."/>
            <person name="Hori S."/>
            <person name="Arai W."/>
            <person name="Tsubouchi T."/>
            <person name="Morono Y."/>
            <person name="Uchiyama I."/>
            <person name="Ito T."/>
            <person name="Fujiyama A."/>
            <person name="Inagaki F."/>
            <person name="Takami H."/>
        </authorList>
    </citation>
    <scope>NUCLEOTIDE SEQUENCE</scope>
    <source>
        <strain evidence="6">Expedition CK06-06</strain>
    </source>
</reference>
<dbReference type="InterPro" id="IPR009000">
    <property type="entry name" value="Transl_B-barrel_sf"/>
</dbReference>
<evidence type="ECO:0000259" key="5">
    <source>
        <dbReference type="Pfam" id="PF14492"/>
    </source>
</evidence>
<feature type="non-terminal residue" evidence="6">
    <location>
        <position position="118"/>
    </location>
</feature>
<dbReference type="FunFam" id="3.30.70.870:FF:000001">
    <property type="entry name" value="Elongation factor G"/>
    <property type="match status" value="1"/>
</dbReference>
<keyword evidence="2" id="KW-0251">Elongation factor</keyword>
<name>X1K898_9ZZZZ</name>
<protein>
    <recommendedName>
        <fullName evidence="5">Elongation Factor G domain-containing protein</fullName>
    </recommendedName>
</protein>
<dbReference type="PANTHER" id="PTHR43261:SF1">
    <property type="entry name" value="RIBOSOME-RELEASING FACTOR 2, MITOCHONDRIAL"/>
    <property type="match status" value="1"/>
</dbReference>
<dbReference type="SUPFAM" id="SSF54980">
    <property type="entry name" value="EF-G C-terminal domain-like"/>
    <property type="match status" value="1"/>
</dbReference>
<evidence type="ECO:0000256" key="1">
    <source>
        <dbReference type="ARBA" id="ARBA00022741"/>
    </source>
</evidence>
<sequence length="118" mass="12959">MENTDTICAGDIGVIVGLKITNTGDTLCNEGRQILLENLIFPEPVISIAIEPKRSGEQEKLENALARLSREDPTFKVKTNEETGQIIISGMGELHLDVLTTRLLKEFHMDASVGKPQV</sequence>
<dbReference type="CDD" id="cd16262">
    <property type="entry name" value="EFG_III"/>
    <property type="match status" value="1"/>
</dbReference>
<keyword evidence="1" id="KW-0547">Nucleotide-binding</keyword>
<dbReference type="InterPro" id="IPR041095">
    <property type="entry name" value="EFG_II"/>
</dbReference>
<dbReference type="Gene3D" id="2.40.30.10">
    <property type="entry name" value="Translation factors"/>
    <property type="match status" value="1"/>
</dbReference>